<dbReference type="OrthoDB" id="9834008at2"/>
<name>K6WZF4_9ACTN</name>
<protein>
    <submittedName>
        <fullName evidence="1">Uncharacterized protein</fullName>
    </submittedName>
</protein>
<proteinExistence type="predicted"/>
<dbReference type="EMBL" id="BAHC01000154">
    <property type="protein sequence ID" value="GAB91939.1"/>
    <property type="molecule type" value="Genomic_DNA"/>
</dbReference>
<dbReference type="Proteomes" id="UP000008363">
    <property type="component" value="Unassembled WGS sequence"/>
</dbReference>
<evidence type="ECO:0000313" key="2">
    <source>
        <dbReference type="Proteomes" id="UP000008363"/>
    </source>
</evidence>
<keyword evidence="2" id="KW-1185">Reference proteome</keyword>
<organism evidence="1 2">
    <name type="scientific">Gordonia rhizosphera NBRC 16068</name>
    <dbReference type="NCBI Taxonomy" id="1108045"/>
    <lineage>
        <taxon>Bacteria</taxon>
        <taxon>Bacillati</taxon>
        <taxon>Actinomycetota</taxon>
        <taxon>Actinomycetes</taxon>
        <taxon>Mycobacteriales</taxon>
        <taxon>Gordoniaceae</taxon>
        <taxon>Gordonia</taxon>
    </lineage>
</organism>
<evidence type="ECO:0000313" key="1">
    <source>
        <dbReference type="EMBL" id="GAB91939.1"/>
    </source>
</evidence>
<dbReference type="AlphaFoldDB" id="K6WZF4"/>
<accession>K6WZF4</accession>
<reference evidence="1 2" key="1">
    <citation type="submission" date="2012-08" db="EMBL/GenBank/DDBJ databases">
        <title>Whole genome shotgun sequence of Gordonia rhizosphera NBRC 16068.</title>
        <authorList>
            <person name="Takarada H."/>
            <person name="Isaki S."/>
            <person name="Hosoyama A."/>
            <person name="Tsuchikane K."/>
            <person name="Katsumata H."/>
            <person name="Baba S."/>
            <person name="Ohji S."/>
            <person name="Yamazaki S."/>
            <person name="Fujita N."/>
        </authorList>
    </citation>
    <scope>NUCLEOTIDE SEQUENCE [LARGE SCALE GENOMIC DNA]</scope>
    <source>
        <strain evidence="1 2">NBRC 16068</strain>
    </source>
</reference>
<comment type="caution">
    <text evidence="1">The sequence shown here is derived from an EMBL/GenBank/DDBJ whole genome shotgun (WGS) entry which is preliminary data.</text>
</comment>
<sequence>MNDTALATALLTEIAYASTTAPARASELVHLAHFAQLPERAISAAVDGDRTQALSELRLDHYRVITVEDSTSERYYEVRTADDHRRVVGFYDAAIARDAARVLNTGLCPEVAVSVGDPLR</sequence>
<gene>
    <name evidence="1" type="ORF">GORHZ_154_00280</name>
</gene>
<dbReference type="RefSeq" id="WP_006335927.1">
    <property type="nucleotide sequence ID" value="NZ_BAHC01000154.1"/>
</dbReference>